<keyword evidence="4" id="KW-0808">Transferase</keyword>
<protein>
    <submittedName>
        <fullName evidence="13">Beta-1,3-galactosyl-O-glycosyl-glycoprotein beta-1,6-N-acetylglucosaminyltransferase 4-like</fullName>
    </submittedName>
</protein>
<evidence type="ECO:0000256" key="6">
    <source>
        <dbReference type="ARBA" id="ARBA00022968"/>
    </source>
</evidence>
<proteinExistence type="inferred from homology"/>
<dbReference type="Pfam" id="PF02485">
    <property type="entry name" value="Branch"/>
    <property type="match status" value="1"/>
</dbReference>
<comment type="similarity">
    <text evidence="10">Belongs to the glycosyltransferase 14 family.</text>
</comment>
<name>A0A6P7SLD2_9MOLL</name>
<evidence type="ECO:0000256" key="1">
    <source>
        <dbReference type="ARBA" id="ARBA00004606"/>
    </source>
</evidence>
<accession>A0A6P7SLD2</accession>
<dbReference type="KEGG" id="osn:115214166"/>
<keyword evidence="6" id="KW-0735">Signal-anchor</keyword>
<comment type="pathway">
    <text evidence="2">Protein modification; protein glycosylation.</text>
</comment>
<dbReference type="PANTHER" id="PTHR19297:SF191">
    <property type="entry name" value="PROTEIN XYLOSYLTRANSFERASE"/>
    <property type="match status" value="1"/>
</dbReference>
<dbReference type="PANTHER" id="PTHR19297">
    <property type="entry name" value="GLYCOSYLTRANSFERASE 14 FAMILY MEMBER"/>
    <property type="match status" value="1"/>
</dbReference>
<evidence type="ECO:0000256" key="8">
    <source>
        <dbReference type="ARBA" id="ARBA00023136"/>
    </source>
</evidence>
<dbReference type="AlphaFoldDB" id="A0A6P7SLD2"/>
<reference evidence="13" key="1">
    <citation type="submission" date="2025-08" db="UniProtKB">
        <authorList>
            <consortium name="RefSeq"/>
        </authorList>
    </citation>
    <scope>IDENTIFICATION</scope>
</reference>
<evidence type="ECO:0000313" key="13">
    <source>
        <dbReference type="RefSeq" id="XP_029639109.1"/>
    </source>
</evidence>
<evidence type="ECO:0000256" key="7">
    <source>
        <dbReference type="ARBA" id="ARBA00022989"/>
    </source>
</evidence>
<dbReference type="RefSeq" id="XP_029639109.1">
    <property type="nucleotide sequence ID" value="XM_029783249.2"/>
</dbReference>
<evidence type="ECO:0000313" key="12">
    <source>
        <dbReference type="Proteomes" id="UP000515154"/>
    </source>
</evidence>
<dbReference type="Proteomes" id="UP000515154">
    <property type="component" value="Linkage group LG7"/>
</dbReference>
<keyword evidence="12" id="KW-1185">Reference proteome</keyword>
<evidence type="ECO:0000256" key="9">
    <source>
        <dbReference type="ARBA" id="ARBA00023180"/>
    </source>
</evidence>
<comment type="subcellular location">
    <subcellularLocation>
        <location evidence="1">Membrane</location>
        <topology evidence="1">Single-pass type II membrane protein</topology>
    </subcellularLocation>
</comment>
<sequence length="438" mass="51186">MASIDERIKSYVISILTIFMMCQFLLAILASQRTPVGTLSFSYRNTQAIFQDDFTYKTNDIDCKKVFSGDEKEIKRCLKFDKKYEAITLKTYMNWTLNCEKFRQERHYDKYIVSVAEEGFPIAYSIVFHKDLEQLERLLRSIYRRHNVYCLHVDKKANKEFMLAVKALANCFDNVFIASKLETIVYASMSRLQADFNCLQDLLKTKTRWKYLINLCGQSFPLKTNSEIVKILKIYNGSNDIEGLTNGKALLSRSKFKYKIIKKNKTRDELILVKTKIRQPDPPHKIRLVKGSAYGVFSRDFVHYVSTSNISKNFQKWVADVYSPDEFFWSTLHHAAFNPHLNVPGSYSGHPESKLWLASYSAWKGVDRCYGKWVRGVCVFSSKDLPNIFKKNHLFANKFYLHFNPTAIECLEEILHNRTVTQAAFNDTFYRHLKFINS</sequence>
<evidence type="ECO:0000256" key="10">
    <source>
        <dbReference type="ARBA" id="ARBA00038150"/>
    </source>
</evidence>
<feature type="transmembrane region" description="Helical" evidence="11">
    <location>
        <begin position="12"/>
        <end position="30"/>
    </location>
</feature>
<organism evidence="12 13">
    <name type="scientific">Octopus sinensis</name>
    <name type="common">East Asian common octopus</name>
    <dbReference type="NCBI Taxonomy" id="2607531"/>
    <lineage>
        <taxon>Eukaryota</taxon>
        <taxon>Metazoa</taxon>
        <taxon>Spiralia</taxon>
        <taxon>Lophotrochozoa</taxon>
        <taxon>Mollusca</taxon>
        <taxon>Cephalopoda</taxon>
        <taxon>Coleoidea</taxon>
        <taxon>Octopodiformes</taxon>
        <taxon>Octopoda</taxon>
        <taxon>Incirrata</taxon>
        <taxon>Octopodidae</taxon>
        <taxon>Octopus</taxon>
    </lineage>
</organism>
<keyword evidence="3" id="KW-0328">Glycosyltransferase</keyword>
<keyword evidence="8 11" id="KW-0472">Membrane</keyword>
<keyword evidence="9" id="KW-0325">Glycoprotein</keyword>
<dbReference type="InterPro" id="IPR003406">
    <property type="entry name" value="Glyco_trans_14"/>
</dbReference>
<keyword evidence="7 11" id="KW-1133">Transmembrane helix</keyword>
<evidence type="ECO:0000256" key="5">
    <source>
        <dbReference type="ARBA" id="ARBA00022692"/>
    </source>
</evidence>
<evidence type="ECO:0000256" key="11">
    <source>
        <dbReference type="SAM" id="Phobius"/>
    </source>
</evidence>
<dbReference type="GO" id="GO:0016020">
    <property type="term" value="C:membrane"/>
    <property type="evidence" value="ECO:0007669"/>
    <property type="project" value="UniProtKB-SubCell"/>
</dbReference>
<evidence type="ECO:0000256" key="3">
    <source>
        <dbReference type="ARBA" id="ARBA00022676"/>
    </source>
</evidence>
<gene>
    <name evidence="13" type="primary">LOC115214166</name>
</gene>
<evidence type="ECO:0000256" key="4">
    <source>
        <dbReference type="ARBA" id="ARBA00022679"/>
    </source>
</evidence>
<evidence type="ECO:0000256" key="2">
    <source>
        <dbReference type="ARBA" id="ARBA00004922"/>
    </source>
</evidence>
<dbReference type="GO" id="GO:0008375">
    <property type="term" value="F:acetylglucosaminyltransferase activity"/>
    <property type="evidence" value="ECO:0007669"/>
    <property type="project" value="TreeGrafter"/>
</dbReference>
<keyword evidence="5 11" id="KW-0812">Transmembrane</keyword>